<dbReference type="EMBL" id="OU892285">
    <property type="protein sequence ID" value="CAG9773298.1"/>
    <property type="molecule type" value="Genomic_DNA"/>
</dbReference>
<accession>A0A9N9MZU9</accession>
<name>A0A9N9MZU9_9CUCU</name>
<dbReference type="Proteomes" id="UP001152799">
    <property type="component" value="Chromosome 9"/>
</dbReference>
<gene>
    <name evidence="1" type="ORF">CEUTPL_LOCUS13695</name>
</gene>
<reference evidence="1" key="1">
    <citation type="submission" date="2022-01" db="EMBL/GenBank/DDBJ databases">
        <authorList>
            <person name="King R."/>
        </authorList>
    </citation>
    <scope>NUCLEOTIDE SEQUENCE</scope>
</reference>
<organism evidence="1 2">
    <name type="scientific">Ceutorhynchus assimilis</name>
    <name type="common">cabbage seed weevil</name>
    <dbReference type="NCBI Taxonomy" id="467358"/>
    <lineage>
        <taxon>Eukaryota</taxon>
        <taxon>Metazoa</taxon>
        <taxon>Ecdysozoa</taxon>
        <taxon>Arthropoda</taxon>
        <taxon>Hexapoda</taxon>
        <taxon>Insecta</taxon>
        <taxon>Pterygota</taxon>
        <taxon>Neoptera</taxon>
        <taxon>Endopterygota</taxon>
        <taxon>Coleoptera</taxon>
        <taxon>Polyphaga</taxon>
        <taxon>Cucujiformia</taxon>
        <taxon>Curculionidae</taxon>
        <taxon>Ceutorhynchinae</taxon>
        <taxon>Ceutorhynchus</taxon>
    </lineage>
</organism>
<evidence type="ECO:0000313" key="1">
    <source>
        <dbReference type="EMBL" id="CAG9773298.1"/>
    </source>
</evidence>
<proteinExistence type="predicted"/>
<sequence>MHRLYLEKYENEVFQALQRGEDAKPKVTYDFYNRSFVLNQNISFGSPRSDTCHTCDRLQNLMLAELDPESKKALQTEKELHIRKSEMFYRKLKEVTALSKED</sequence>
<protein>
    <submittedName>
        <fullName evidence="1">Uncharacterized protein</fullName>
    </submittedName>
</protein>
<dbReference type="AlphaFoldDB" id="A0A9N9MZU9"/>
<dbReference type="OrthoDB" id="6781428at2759"/>
<keyword evidence="2" id="KW-1185">Reference proteome</keyword>
<evidence type="ECO:0000313" key="2">
    <source>
        <dbReference type="Proteomes" id="UP001152799"/>
    </source>
</evidence>